<dbReference type="RefSeq" id="WP_187429419.1">
    <property type="nucleotide sequence ID" value="NZ_CP143423.1"/>
</dbReference>
<evidence type="ECO:0000256" key="7">
    <source>
        <dbReference type="ARBA" id="ARBA00023136"/>
    </source>
</evidence>
<proteinExistence type="inferred from homology"/>
<dbReference type="NCBIfam" id="TIGR00546">
    <property type="entry name" value="lnt"/>
    <property type="match status" value="1"/>
</dbReference>
<dbReference type="EMBL" id="CP143423">
    <property type="protein sequence ID" value="WVX50106.1"/>
    <property type="molecule type" value="Genomic_DNA"/>
</dbReference>
<dbReference type="Pfam" id="PF20154">
    <property type="entry name" value="LNT_N"/>
    <property type="match status" value="1"/>
</dbReference>
<organism evidence="11 12">
    <name type="scientific">Roseobacter fucihabitans</name>
    <dbReference type="NCBI Taxonomy" id="1537242"/>
    <lineage>
        <taxon>Bacteria</taxon>
        <taxon>Pseudomonadati</taxon>
        <taxon>Pseudomonadota</taxon>
        <taxon>Alphaproteobacteria</taxon>
        <taxon>Rhodobacterales</taxon>
        <taxon>Roseobacteraceae</taxon>
        <taxon>Roseobacter</taxon>
    </lineage>
</organism>
<keyword evidence="8 9" id="KW-0012">Acyltransferase</keyword>
<keyword evidence="3 9" id="KW-1003">Cell membrane</keyword>
<dbReference type="PANTHER" id="PTHR38686">
    <property type="entry name" value="APOLIPOPROTEIN N-ACYLTRANSFERASE"/>
    <property type="match status" value="1"/>
</dbReference>
<sequence length="512" mass="55031">MRKRASGHRGPAQGYAGLSRLNRLGVAALLGAFASLGQAPFDQPIFMVVGFSLAFIVLRGETRGRDAALMGGALGVGYFGVALFWIMEPFQIDPDRHAWMAPFALILMSAGMALFWGGAFWLARLLSRDTWPLILTWTAAEVLRAYLFTGFPWASPAQALVSGTAGQGLALVGPHGMTLWLMSLCWALSSVAGRWRHGLVLTGKVVLFCTAAILLYLPPLAPAATLTAHWVRLVQPNAAQHLKWQPDFALTFFERQLDFTAAPIKAGTPAPVLTIWPETAIPWTLDQAEPALAQIAAVAQGQPVVLGLLRRADEGLFNALAVLDAVGNPAQIYDKHHLVPFGEYIPFGRLLGRFGITGLAQTSAIGFASGQGPRLLDFGPLGKGLPLICYEAVFAHGVAGTDTRPDFLLQITNDAWFGQNAGPQQHLAQARMRAIEQGLPFMRAANTGISAMIDPQGRILASLPMDRAGFLDAPLPVAAPPTPYSRFGDIPVFILLFLGIVAAAVTRHRQKN</sequence>
<keyword evidence="6 9" id="KW-1133">Transmembrane helix</keyword>
<name>A0ABZ2BWB4_9RHOB</name>
<evidence type="ECO:0000256" key="9">
    <source>
        <dbReference type="HAMAP-Rule" id="MF_01148"/>
    </source>
</evidence>
<feature type="transmembrane region" description="Helical" evidence="9">
    <location>
        <begin position="168"/>
        <end position="187"/>
    </location>
</feature>
<evidence type="ECO:0000256" key="3">
    <source>
        <dbReference type="ARBA" id="ARBA00022475"/>
    </source>
</evidence>
<evidence type="ECO:0000256" key="8">
    <source>
        <dbReference type="ARBA" id="ARBA00023315"/>
    </source>
</evidence>
<dbReference type="EC" id="2.3.1.269" evidence="9"/>
<feature type="transmembrane region" description="Helical" evidence="9">
    <location>
        <begin position="490"/>
        <end position="506"/>
    </location>
</feature>
<evidence type="ECO:0000259" key="10">
    <source>
        <dbReference type="PROSITE" id="PS50263"/>
    </source>
</evidence>
<evidence type="ECO:0000313" key="12">
    <source>
        <dbReference type="Proteomes" id="UP001318682"/>
    </source>
</evidence>
<dbReference type="Gene3D" id="3.60.110.10">
    <property type="entry name" value="Carbon-nitrogen hydrolase"/>
    <property type="match status" value="1"/>
</dbReference>
<comment type="pathway">
    <text evidence="9">Protein modification; lipoprotein biosynthesis (N-acyl transfer).</text>
</comment>
<dbReference type="HAMAP" id="MF_01148">
    <property type="entry name" value="Lnt"/>
    <property type="match status" value="1"/>
</dbReference>
<keyword evidence="7 9" id="KW-0472">Membrane</keyword>
<gene>
    <name evidence="9 11" type="primary">lnt</name>
    <name evidence="11" type="ORF">ROLI_032020</name>
</gene>
<dbReference type="InterPro" id="IPR036526">
    <property type="entry name" value="C-N_Hydrolase_sf"/>
</dbReference>
<feature type="transmembrane region" description="Helical" evidence="9">
    <location>
        <begin position="21"/>
        <end position="38"/>
    </location>
</feature>
<reference evidence="12" key="2">
    <citation type="submission" date="2024-01" db="EMBL/GenBank/DDBJ databases">
        <title>Roseobacter fucihabitans sp. nov., isolated from the brown alga Fucus spiralis.</title>
        <authorList>
            <person name="Hahnke S."/>
            <person name="Berger M."/>
            <person name="Schlingloff A."/>
            <person name="Athale I."/>
            <person name="Neumann-Schaal M."/>
            <person name="Adenaya A."/>
            <person name="Poehlein A."/>
            <person name="Daniel R."/>
            <person name="Pertersen J."/>
            <person name="Brinkhoff T."/>
        </authorList>
    </citation>
    <scope>NUCLEOTIDE SEQUENCE [LARGE SCALE GENOMIC DNA]</scope>
    <source>
        <strain evidence="12">B14</strain>
    </source>
</reference>
<evidence type="ECO:0000256" key="6">
    <source>
        <dbReference type="ARBA" id="ARBA00022989"/>
    </source>
</evidence>
<reference evidence="11 12" key="1">
    <citation type="submission" date="2015-07" db="EMBL/GenBank/DDBJ databases">
        <authorList>
            <person name="Voget S."/>
            <person name="Dogs M."/>
            <person name="Brinkhoff T.H."/>
            <person name="Daniel R."/>
        </authorList>
    </citation>
    <scope>NUCLEOTIDE SEQUENCE [LARGE SCALE GENOMIC DNA]</scope>
    <source>
        <strain evidence="11 12">B14</strain>
    </source>
</reference>
<comment type="similarity">
    <text evidence="2 9">Belongs to the CN hydrolase family. Apolipoprotein N-acyltransferase subfamily.</text>
</comment>
<feature type="transmembrane region" description="Helical" evidence="9">
    <location>
        <begin position="99"/>
        <end position="123"/>
    </location>
</feature>
<dbReference type="PANTHER" id="PTHR38686:SF1">
    <property type="entry name" value="APOLIPOPROTEIN N-ACYLTRANSFERASE"/>
    <property type="match status" value="1"/>
</dbReference>
<protein>
    <recommendedName>
        <fullName evidence="9">Apolipoprotein N-acyltransferase</fullName>
        <shortName evidence="9">ALP N-acyltransferase</shortName>
        <ecNumber evidence="9">2.3.1.269</ecNumber>
    </recommendedName>
</protein>
<keyword evidence="12" id="KW-1185">Reference proteome</keyword>
<feature type="transmembrane region" description="Helical" evidence="9">
    <location>
        <begin position="44"/>
        <end position="60"/>
    </location>
</feature>
<accession>A0ABZ2BWB4</accession>
<dbReference type="Proteomes" id="UP001318682">
    <property type="component" value="Chromosome"/>
</dbReference>
<keyword evidence="4 9" id="KW-0808">Transferase</keyword>
<feature type="transmembrane region" description="Helical" evidence="9">
    <location>
        <begin position="199"/>
        <end position="217"/>
    </location>
</feature>
<comment type="subcellular location">
    <subcellularLocation>
        <location evidence="1 9">Cell membrane</location>
        <topology evidence="1 9">Multi-pass membrane protein</topology>
    </subcellularLocation>
</comment>
<dbReference type="GO" id="GO:0016746">
    <property type="term" value="F:acyltransferase activity"/>
    <property type="evidence" value="ECO:0007669"/>
    <property type="project" value="UniProtKB-KW"/>
</dbReference>
<comment type="catalytic activity">
    <reaction evidence="9">
        <text>N-terminal S-1,2-diacyl-sn-glyceryl-L-cysteinyl-[lipoprotein] + a glycerophospholipid = N-acyl-S-1,2-diacyl-sn-glyceryl-L-cysteinyl-[lipoprotein] + a 2-acyl-sn-glycero-3-phospholipid + H(+)</text>
        <dbReference type="Rhea" id="RHEA:48228"/>
        <dbReference type="Rhea" id="RHEA-COMP:14681"/>
        <dbReference type="Rhea" id="RHEA-COMP:14684"/>
        <dbReference type="ChEBI" id="CHEBI:15378"/>
        <dbReference type="ChEBI" id="CHEBI:136912"/>
        <dbReference type="ChEBI" id="CHEBI:140656"/>
        <dbReference type="ChEBI" id="CHEBI:140657"/>
        <dbReference type="ChEBI" id="CHEBI:140660"/>
        <dbReference type="EC" id="2.3.1.269"/>
    </reaction>
</comment>
<feature type="transmembrane region" description="Helical" evidence="9">
    <location>
        <begin position="130"/>
        <end position="148"/>
    </location>
</feature>
<feature type="domain" description="CN hydrolase" evidence="10">
    <location>
        <begin position="234"/>
        <end position="477"/>
    </location>
</feature>
<evidence type="ECO:0000256" key="4">
    <source>
        <dbReference type="ARBA" id="ARBA00022679"/>
    </source>
</evidence>
<dbReference type="InterPro" id="IPR004563">
    <property type="entry name" value="Apolipo_AcylTrfase"/>
</dbReference>
<dbReference type="PROSITE" id="PS50263">
    <property type="entry name" value="CN_HYDROLASE"/>
    <property type="match status" value="1"/>
</dbReference>
<keyword evidence="5 9" id="KW-0812">Transmembrane</keyword>
<evidence type="ECO:0000256" key="1">
    <source>
        <dbReference type="ARBA" id="ARBA00004651"/>
    </source>
</evidence>
<dbReference type="CDD" id="cd07571">
    <property type="entry name" value="ALP_N-acyl_transferase"/>
    <property type="match status" value="1"/>
</dbReference>
<dbReference type="InterPro" id="IPR045378">
    <property type="entry name" value="LNT_N"/>
</dbReference>
<comment type="function">
    <text evidence="9">Catalyzes the phospholipid dependent N-acylation of the N-terminal cysteine of apolipoprotein, the last step in lipoprotein maturation.</text>
</comment>
<dbReference type="SUPFAM" id="SSF56317">
    <property type="entry name" value="Carbon-nitrogen hydrolase"/>
    <property type="match status" value="1"/>
</dbReference>
<dbReference type="Pfam" id="PF00795">
    <property type="entry name" value="CN_hydrolase"/>
    <property type="match status" value="1"/>
</dbReference>
<evidence type="ECO:0000256" key="2">
    <source>
        <dbReference type="ARBA" id="ARBA00010065"/>
    </source>
</evidence>
<feature type="transmembrane region" description="Helical" evidence="9">
    <location>
        <begin position="67"/>
        <end position="87"/>
    </location>
</feature>
<evidence type="ECO:0000256" key="5">
    <source>
        <dbReference type="ARBA" id="ARBA00022692"/>
    </source>
</evidence>
<dbReference type="InterPro" id="IPR003010">
    <property type="entry name" value="C-N_Hydrolase"/>
</dbReference>
<evidence type="ECO:0000313" key="11">
    <source>
        <dbReference type="EMBL" id="WVX50106.1"/>
    </source>
</evidence>